<proteinExistence type="predicted"/>
<evidence type="ECO:0000259" key="4">
    <source>
        <dbReference type="Pfam" id="PF05785"/>
    </source>
</evidence>
<sequence>MRPKKKSENPTSSRNKILKAIAGIGGLTGLGILARYIKSILSPPPSFLDYLPETERNEHKNVMDTINEIKNPTDYPRILTTQEAAIMLAIHLSPSPPPTEKIANSTNPMKATAGYLSPNDWMVPFDSGKNTRNNKGKRDLHNGKSVYSTPDSVHSLTTISQKVGSELDEQEPEHRQEVQSDQSISQEQRNPNNTDTSPLTKTSLNETQWENNILDDPKIRVVLNVAMGDDLLGENTYDKYIDNYNKEINELERYKEKIDRDIKNLKLKDNESIKKEKDLLNHFKSRGGNKKLLNSIENAIKNKLANPNPEIKFKENESNNIKNQIDIQKSKLEELSNRKREEKSLYENCKLILKNIENYISTNNHFSYENVDDLSALINYLIDKINRKETDNYGEKFFATNHEVKSDLISVVIYYLESLEYRFQETLLNLNNLDKKIIHDIDNYHTSNNYLDILKANEISSLIQQQKDHDNITTTIPDEFSDEYYSDITLLRAAVYWMMINKSFDINTFDNITIYTILKKYLTDERQYNPMQNGATLPEGYYSFLDFKRREEFDSQREFTTQFNKYKDKYSNYEATMLTKLHLSSLDLGITPTEIVAPPKKSFSFSIDNHIGKINFLELISGDWLLIAFIDGIIKMKKYKQEEINSNDLLKALKEPNGNFEGGHVELARNSPQIVYKRIFPDILIHSYLFSDYEKFWDNFFENRIKIKRDEPISHTNDYDRKFPEEYNAFNVINSFLKEGLDNIANKSKISLDDDSLLHTIATVLIPFYDVIYKEVTDSDYSLDAEDVISIVFDSINVVFTIATLGLSISHQVLTKIAQETARLSINYSGRALLRKVIIKLPSMKLLDARQVSRLLASGIIDLIEPLPIRNILKGAYKGLRKSSLLKKGVQVQNDAINLLESDVIRYSKSLDKWKVPDKWKALDLEFKPMTEGTSDGRFEGIYKLDNIDMQTNYYIKQHGGFWQVRWDNDNRTWRIMNPANSGRFNYAIPVKRDNNGLWIKHSDVGLRGGGARSSKSAPKHMQNIEKSQAENIRNLISEARSRAIIILKDSINKIENNKPETIEKVNNAFDIFLGDHSERIKKNIIEKLKYQASFLEKFSQNDHIVYSGGYDSNKPIMILQTTENSAASSSFQKGEPILTVYADALVDGNERLRYSDDEYKNFISTALIHESYHAINTYTPDIAYPRVEDFSLDISSIAKLSEPKLRGREYNEIMLKEGLTKEELSTKLEFSNKRVLENPDNISYMITLISYIDNNDSLYQKFINDHGKWKENTESPLLWNFGKNIEGKPLVLKNTDLGELRHGNIAPLIEKGLLSGNKIHDIKLKFDYIRNDKVVSAMETANSFSMNDITDDKGNLHGVLSTWKGKDVSSRSSSGPIMGDWGEKYKLNDNISVMDIANGESGTVGIKIPFNEIKEGKPIIISAGELSGCTMIYAVDKDYFYAYHAGQQPGDNNWLTSREGVESIYKSHVALTNKELAEIKNILANTDNGKVLGNNQLIDIFSSYDSSMVTYFGKETSVSGNTRITTANEKVNLFDYNQIKDSSNNPRLGLAYALITKDAGKIKIKAYSEDLSFPPNEKFYKLNGKEVLLLSK</sequence>
<keyword evidence="3" id="KW-1133">Transmembrane helix</keyword>
<keyword evidence="1" id="KW-0175">Coiled coil</keyword>
<protein>
    <recommendedName>
        <fullName evidence="4">Cytotoxic necrotizing factor Rho-activating domain-containing protein</fullName>
    </recommendedName>
</protein>
<dbReference type="SUPFAM" id="SSF64438">
    <property type="entry name" value="CNF1/YfiH-like putative cysteine hydrolases"/>
    <property type="match status" value="1"/>
</dbReference>
<dbReference type="CDD" id="cd16834">
    <property type="entry name" value="CNF1-like"/>
    <property type="match status" value="1"/>
</dbReference>
<dbReference type="Pfam" id="PF05785">
    <property type="entry name" value="CNF1"/>
    <property type="match status" value="1"/>
</dbReference>
<dbReference type="InterPro" id="IPR011324">
    <property type="entry name" value="Cytotoxic_necrot_fac-like_cat"/>
</dbReference>
<feature type="compositionally biased region" description="Polar residues" evidence="2">
    <location>
        <begin position="179"/>
        <end position="205"/>
    </location>
</feature>
<evidence type="ECO:0000313" key="6">
    <source>
        <dbReference type="Proteomes" id="UP000239550"/>
    </source>
</evidence>
<feature type="compositionally biased region" description="Polar residues" evidence="2">
    <location>
        <begin position="145"/>
        <end position="163"/>
    </location>
</feature>
<evidence type="ECO:0000313" key="5">
    <source>
        <dbReference type="EMBL" id="PQQ23947.1"/>
    </source>
</evidence>
<feature type="domain" description="Cytotoxic necrotizing factor Rho-activating" evidence="4">
    <location>
        <begin position="1293"/>
        <end position="1574"/>
    </location>
</feature>
<accession>A0A2S8PXX8</accession>
<dbReference type="Gene3D" id="3.60.100.10">
    <property type="entry name" value="Cytotoxic necrotizing factor, Rho-activating domain"/>
    <property type="match status" value="1"/>
</dbReference>
<feature type="transmembrane region" description="Helical" evidence="3">
    <location>
        <begin position="20"/>
        <end position="37"/>
    </location>
</feature>
<evidence type="ECO:0000256" key="1">
    <source>
        <dbReference type="SAM" id="Coils"/>
    </source>
</evidence>
<feature type="coiled-coil region" evidence="1">
    <location>
        <begin position="311"/>
        <end position="345"/>
    </location>
</feature>
<feature type="region of interest" description="Disordered" evidence="2">
    <location>
        <begin position="126"/>
        <end position="205"/>
    </location>
</feature>
<keyword evidence="6" id="KW-1185">Reference proteome</keyword>
<reference evidence="5 6" key="1">
    <citation type="submission" date="2018-02" db="EMBL/GenBank/DDBJ databases">
        <title>Five New Genomes of Indian Photorhabdus Isolates TSA.</title>
        <authorList>
            <person name="Dubay B."/>
            <person name="Somvanshi V.S."/>
        </authorList>
    </citation>
    <scope>NUCLEOTIDE SEQUENCE [LARGE SCALE GENOMIC DNA]</scope>
    <source>
        <strain evidence="5 6">H1</strain>
    </source>
</reference>
<comment type="caution">
    <text evidence="5">The sequence shown here is derived from an EMBL/GenBank/DDBJ whole genome shotgun (WGS) entry which is preliminary data.</text>
</comment>
<keyword evidence="3" id="KW-0472">Membrane</keyword>
<dbReference type="InterPro" id="IPR037040">
    <property type="entry name" value="CNF_Rho-act_sf"/>
</dbReference>
<organism evidence="5 6">
    <name type="scientific">Photorhabdus hindustanensis</name>
    <dbReference type="NCBI Taxonomy" id="2918802"/>
    <lineage>
        <taxon>Bacteria</taxon>
        <taxon>Pseudomonadati</taxon>
        <taxon>Pseudomonadota</taxon>
        <taxon>Gammaproteobacteria</taxon>
        <taxon>Enterobacterales</taxon>
        <taxon>Morganellaceae</taxon>
        <taxon>Photorhabdus</taxon>
    </lineage>
</organism>
<dbReference type="Proteomes" id="UP000239550">
    <property type="component" value="Unassembled WGS sequence"/>
</dbReference>
<dbReference type="RefSeq" id="WP_105396249.1">
    <property type="nucleotide sequence ID" value="NZ_CAWNTA010000117.1"/>
</dbReference>
<name>A0A2S8PXX8_9GAMM</name>
<dbReference type="InterPro" id="IPR008430">
    <property type="entry name" value="CNF_Rho-act"/>
</dbReference>
<evidence type="ECO:0000256" key="3">
    <source>
        <dbReference type="SAM" id="Phobius"/>
    </source>
</evidence>
<feature type="coiled-coil region" evidence="1">
    <location>
        <begin position="237"/>
        <end position="271"/>
    </location>
</feature>
<keyword evidence="3" id="KW-0812">Transmembrane</keyword>
<evidence type="ECO:0000256" key="2">
    <source>
        <dbReference type="SAM" id="MobiDB-lite"/>
    </source>
</evidence>
<gene>
    <name evidence="5" type="ORF">C6H66_17495</name>
</gene>
<dbReference type="EMBL" id="PUWT01000050">
    <property type="protein sequence ID" value="PQQ23947.1"/>
    <property type="molecule type" value="Genomic_DNA"/>
</dbReference>